<feature type="compositionally biased region" description="Polar residues" evidence="2">
    <location>
        <begin position="376"/>
        <end position="387"/>
    </location>
</feature>
<proteinExistence type="predicted"/>
<dbReference type="EMBL" id="JNVN01000172">
    <property type="protein sequence ID" value="KHJ35982.1"/>
    <property type="molecule type" value="Genomic_DNA"/>
</dbReference>
<evidence type="ECO:0000313" key="4">
    <source>
        <dbReference type="Proteomes" id="UP000030854"/>
    </source>
</evidence>
<comment type="caution">
    <text evidence="3">The sequence shown here is derived from an EMBL/GenBank/DDBJ whole genome shotgun (WGS) entry which is preliminary data.</text>
</comment>
<dbReference type="STRING" id="52586.A0A0B1PBA9"/>
<keyword evidence="4" id="KW-1185">Reference proteome</keyword>
<feature type="coiled-coil region" evidence="1">
    <location>
        <begin position="143"/>
        <end position="170"/>
    </location>
</feature>
<dbReference type="HOGENOM" id="CLU_008442_1_0_1"/>
<keyword evidence="1" id="KW-0175">Coiled coil</keyword>
<feature type="region of interest" description="Disordered" evidence="2">
    <location>
        <begin position="370"/>
        <end position="402"/>
    </location>
</feature>
<accession>A0A0B1PBA9</accession>
<organism evidence="3 4">
    <name type="scientific">Uncinula necator</name>
    <name type="common">Grape powdery mildew</name>
    <dbReference type="NCBI Taxonomy" id="52586"/>
    <lineage>
        <taxon>Eukaryota</taxon>
        <taxon>Fungi</taxon>
        <taxon>Dikarya</taxon>
        <taxon>Ascomycota</taxon>
        <taxon>Pezizomycotina</taxon>
        <taxon>Leotiomycetes</taxon>
        <taxon>Erysiphales</taxon>
        <taxon>Erysiphaceae</taxon>
        <taxon>Erysiphe</taxon>
    </lineage>
</organism>
<feature type="coiled-coil region" evidence="1">
    <location>
        <begin position="38"/>
        <end position="118"/>
    </location>
</feature>
<evidence type="ECO:0000313" key="3">
    <source>
        <dbReference type="EMBL" id="KHJ35982.1"/>
    </source>
</evidence>
<reference evidence="3 4" key="1">
    <citation type="journal article" date="2014" name="BMC Genomics">
        <title>Adaptive genomic structural variation in the grape powdery mildew pathogen, Erysiphe necator.</title>
        <authorList>
            <person name="Jones L."/>
            <person name="Riaz S."/>
            <person name="Morales-Cruz A."/>
            <person name="Amrine K.C."/>
            <person name="McGuire B."/>
            <person name="Gubler W.D."/>
            <person name="Walker M.A."/>
            <person name="Cantu D."/>
        </authorList>
    </citation>
    <scope>NUCLEOTIDE SEQUENCE [LARGE SCALE GENOMIC DNA]</scope>
    <source>
        <strain evidence="4">c</strain>
    </source>
</reference>
<gene>
    <name evidence="3" type="ORF">EV44_g6258</name>
</gene>
<protein>
    <submittedName>
        <fullName evidence="3">Uncharacterized protein</fullName>
    </submittedName>
</protein>
<dbReference type="Proteomes" id="UP000030854">
    <property type="component" value="Unassembled WGS sequence"/>
</dbReference>
<name>A0A0B1PBA9_UNCNE</name>
<evidence type="ECO:0000256" key="2">
    <source>
        <dbReference type="SAM" id="MobiDB-lite"/>
    </source>
</evidence>
<evidence type="ECO:0000256" key="1">
    <source>
        <dbReference type="SAM" id="Coils"/>
    </source>
</evidence>
<dbReference type="OMA" id="DRTSARC"/>
<dbReference type="AlphaFoldDB" id="A0A0B1PBA9"/>
<sequence length="716" mass="81241">MDGNDDLEKLIALIPKSYLTTPQLPCHCCCKSSDCTFLKDICAAFEQLENELQAAAHLGQALLVRHKKCVNGAERERSKMCHKYTQLENEKKTLDEENEKTQETNRWLLEQLEDLNQSVGQSETYIKALEATLDSTRYEFKRLQTLAARTQDLENQLAILEREQEKLQNNFWTSQELKRKAVKKWKTAERVLVNLQDQMAAIDRETKEERVRHAELIAQMKRQRVVERELNAIAVHSKCEKFSHDTKNLNGKNFPSFVRDILQENASLHSAILEFRDLLICSNEETQMLREQLTEQQALGIHRSGNQAPTLKAELINKDNPITGMISSSFHIHHHYHTQSKGHEFHKVKRKSKLVDQTQLTPLSLPKYRHRRRMTDFSTTSQKSGSGVSEPKTPCRNRWSEQASQLSEIVSSSVPNSPQSYFKNNNVFDGLSDFGSSSPTSPGSSIDHFSPGFDPYNKSKLDVLGRSNLQACENLKQEMISEEKSHHEYSDLSTHDILSEHVSASWKPLCLQGSECFLPHKPTISTSKFDTPALKNRPSQISLSLSIASLQLRQKSRLHPPSTLSLRENITASSSAIMAQPILTTYEYGQQSTSKLLSNMLANDNKFHKSSRLLINNTTSTKISRWLKAVSILKRSGNSLKRKKNPRILKFAAPFGSLNKSHVFSSRPPGINQKGSVPGFSNKEYKPLPCQISPIDVNYDALYDVLAEDLNAMTLK</sequence>